<organism evidence="4 5">
    <name type="scientific">Clostridium punense</name>
    <dbReference type="NCBI Taxonomy" id="1054297"/>
    <lineage>
        <taxon>Bacteria</taxon>
        <taxon>Bacillati</taxon>
        <taxon>Bacillota</taxon>
        <taxon>Clostridia</taxon>
        <taxon>Eubacteriales</taxon>
        <taxon>Clostridiaceae</taxon>
        <taxon>Clostridium</taxon>
    </lineage>
</organism>
<dbReference type="EMBL" id="JAGGLL010000012">
    <property type="protein sequence ID" value="MBP2022035.1"/>
    <property type="molecule type" value="Genomic_DNA"/>
</dbReference>
<dbReference type="Proteomes" id="UP001519308">
    <property type="component" value="Unassembled WGS sequence"/>
</dbReference>
<evidence type="ECO:0000259" key="3">
    <source>
        <dbReference type="PROSITE" id="PS51462"/>
    </source>
</evidence>
<evidence type="ECO:0000256" key="2">
    <source>
        <dbReference type="ARBA" id="ARBA00022801"/>
    </source>
</evidence>
<gene>
    <name evidence="4" type="ORF">J2Z44_001836</name>
</gene>
<name>A0ABS4K450_9CLOT</name>
<sequence length="153" mass="17224">MGYVEELRGIIGTRPVNFVATTVVVVNETGEILLQKRSEPFGAWGLPGGQIELGESTEDAGKREIFEETGLVIENLKLVDVFSGSDNFVRLKNGDEYYVVLVAYYTKNFSGYLKADGIETLECGFFDINHIPDNTLERHKRVINRYLEVTKNN</sequence>
<proteinExistence type="predicted"/>
<accession>A0ABS4K450</accession>
<dbReference type="InterPro" id="IPR000086">
    <property type="entry name" value="NUDIX_hydrolase_dom"/>
</dbReference>
<dbReference type="CDD" id="cd04677">
    <property type="entry name" value="NUDIX_Hydrolase"/>
    <property type="match status" value="1"/>
</dbReference>
<reference evidence="4 5" key="1">
    <citation type="submission" date="2021-03" db="EMBL/GenBank/DDBJ databases">
        <title>Genomic Encyclopedia of Type Strains, Phase IV (KMG-IV): sequencing the most valuable type-strain genomes for metagenomic binning, comparative biology and taxonomic classification.</title>
        <authorList>
            <person name="Goeker M."/>
        </authorList>
    </citation>
    <scope>NUCLEOTIDE SEQUENCE [LARGE SCALE GENOMIC DNA]</scope>
    <source>
        <strain evidence="4 5">DSM 28650</strain>
    </source>
</reference>
<evidence type="ECO:0000313" key="5">
    <source>
        <dbReference type="Proteomes" id="UP001519308"/>
    </source>
</evidence>
<dbReference type="Gene3D" id="3.90.79.10">
    <property type="entry name" value="Nucleoside Triphosphate Pyrophosphohydrolase"/>
    <property type="match status" value="1"/>
</dbReference>
<dbReference type="Pfam" id="PF00293">
    <property type="entry name" value="NUDIX"/>
    <property type="match status" value="1"/>
</dbReference>
<feature type="domain" description="Nudix hydrolase" evidence="3">
    <location>
        <begin position="16"/>
        <end position="149"/>
    </location>
</feature>
<dbReference type="PANTHER" id="PTHR43046:SF2">
    <property type="entry name" value="8-OXO-DGTP DIPHOSPHATASE-RELATED"/>
    <property type="match status" value="1"/>
</dbReference>
<dbReference type="SUPFAM" id="SSF55811">
    <property type="entry name" value="Nudix"/>
    <property type="match status" value="1"/>
</dbReference>
<keyword evidence="5" id="KW-1185">Reference proteome</keyword>
<evidence type="ECO:0000256" key="1">
    <source>
        <dbReference type="ARBA" id="ARBA00001946"/>
    </source>
</evidence>
<comment type="cofactor">
    <cofactor evidence="1">
        <name>Mg(2+)</name>
        <dbReference type="ChEBI" id="CHEBI:18420"/>
    </cofactor>
</comment>
<dbReference type="PANTHER" id="PTHR43046">
    <property type="entry name" value="GDP-MANNOSE MANNOSYL HYDROLASE"/>
    <property type="match status" value="1"/>
</dbReference>
<dbReference type="InterPro" id="IPR020476">
    <property type="entry name" value="Nudix_hydrolase"/>
</dbReference>
<evidence type="ECO:0000313" key="4">
    <source>
        <dbReference type="EMBL" id="MBP2022035.1"/>
    </source>
</evidence>
<dbReference type="InterPro" id="IPR015797">
    <property type="entry name" value="NUDIX_hydrolase-like_dom_sf"/>
</dbReference>
<dbReference type="RefSeq" id="WP_021281651.1">
    <property type="nucleotide sequence ID" value="NZ_JAGGLL010000012.1"/>
</dbReference>
<dbReference type="PROSITE" id="PS51462">
    <property type="entry name" value="NUDIX"/>
    <property type="match status" value="1"/>
</dbReference>
<protein>
    <submittedName>
        <fullName evidence="4">8-oxo-dGTP pyrophosphatase MutT (NUDIX family)</fullName>
    </submittedName>
</protein>
<comment type="caution">
    <text evidence="4">The sequence shown here is derived from an EMBL/GenBank/DDBJ whole genome shotgun (WGS) entry which is preliminary data.</text>
</comment>
<dbReference type="PRINTS" id="PR00502">
    <property type="entry name" value="NUDIXFAMILY"/>
</dbReference>
<keyword evidence="2" id="KW-0378">Hydrolase</keyword>